<sequence length="124" mass="13975">MNHFVVFIPLVVTFVTRILADSPSPMPTDLHKLFNETTLPCTPHEVVNHACYFCKCNFHGNRQHCVYTCDPETGRPVMPGSKMCNANDEFAQGCKRCRCSKGELFFDCFITNVCNDGSVGDEEF</sequence>
<dbReference type="EnsemblMetazoa" id="AAEL027717-RA">
    <property type="protein sequence ID" value="AAEL027717-PA"/>
    <property type="gene ID" value="AAEL027717"/>
</dbReference>
<protein>
    <submittedName>
        <fullName evidence="1">Uncharacterized protein</fullName>
    </submittedName>
</protein>
<dbReference type="OrthoDB" id="7756727at2759"/>
<accession>A0A6I8U8G1</accession>
<keyword evidence="2" id="KW-1185">Reference proteome</keyword>
<reference evidence="1" key="2">
    <citation type="submission" date="2020-05" db="UniProtKB">
        <authorList>
            <consortium name="EnsemblMetazoa"/>
        </authorList>
    </citation>
    <scope>IDENTIFICATION</scope>
    <source>
        <strain evidence="1">LVP_AGWG</strain>
    </source>
</reference>
<proteinExistence type="predicted"/>
<reference evidence="1 2" key="1">
    <citation type="submission" date="2017-06" db="EMBL/GenBank/DDBJ databases">
        <title>Aedes aegypti genome working group (AGWG) sequencing and assembly.</title>
        <authorList>
            <consortium name="Aedes aegypti Genome Working Group (AGWG)"/>
            <person name="Matthews B.J."/>
        </authorList>
    </citation>
    <scope>NUCLEOTIDE SEQUENCE [LARGE SCALE GENOMIC DNA]</scope>
    <source>
        <strain evidence="1 2">LVP_AGWG</strain>
    </source>
</reference>
<gene>
    <name evidence="1" type="primary">110677742</name>
</gene>
<organism evidence="1 2">
    <name type="scientific">Aedes aegypti</name>
    <name type="common">Yellowfever mosquito</name>
    <name type="synonym">Culex aegypti</name>
    <dbReference type="NCBI Taxonomy" id="7159"/>
    <lineage>
        <taxon>Eukaryota</taxon>
        <taxon>Metazoa</taxon>
        <taxon>Ecdysozoa</taxon>
        <taxon>Arthropoda</taxon>
        <taxon>Hexapoda</taxon>
        <taxon>Insecta</taxon>
        <taxon>Pterygota</taxon>
        <taxon>Neoptera</taxon>
        <taxon>Endopterygota</taxon>
        <taxon>Diptera</taxon>
        <taxon>Nematocera</taxon>
        <taxon>Culicoidea</taxon>
        <taxon>Culicidae</taxon>
        <taxon>Culicinae</taxon>
        <taxon>Aedini</taxon>
        <taxon>Aedes</taxon>
        <taxon>Stegomyia</taxon>
    </lineage>
</organism>
<name>A0A6I8U8G1_AEDAE</name>
<evidence type="ECO:0000313" key="1">
    <source>
        <dbReference type="EnsemblMetazoa" id="AAEL027717-PA"/>
    </source>
</evidence>
<dbReference type="InParanoid" id="A0A6I8U8G1"/>
<evidence type="ECO:0000313" key="2">
    <source>
        <dbReference type="Proteomes" id="UP000008820"/>
    </source>
</evidence>
<dbReference type="AlphaFoldDB" id="A0A6I8U8G1"/>
<dbReference type="Proteomes" id="UP000008820">
    <property type="component" value="Chromosome 3"/>
</dbReference>